<dbReference type="EMBL" id="BAAAGG010000005">
    <property type="protein sequence ID" value="GAA0753273.1"/>
    <property type="molecule type" value="Genomic_DNA"/>
</dbReference>
<proteinExistence type="predicted"/>
<sequence>MCIGYRCFFKKFQIIVFMNRYQILGMVAELNSNIKKKYYFYKKEFNKTWQKKIARKMQS</sequence>
<evidence type="ECO:0000313" key="1">
    <source>
        <dbReference type="EMBL" id="GAA0753273.1"/>
    </source>
</evidence>
<accession>A0ABN1K2Y7</accession>
<name>A0ABN1K2Y7_9FLAO</name>
<keyword evidence="2" id="KW-1185">Reference proteome</keyword>
<evidence type="ECO:0000313" key="2">
    <source>
        <dbReference type="Proteomes" id="UP001500185"/>
    </source>
</evidence>
<dbReference type="Proteomes" id="UP001500185">
    <property type="component" value="Unassembled WGS sequence"/>
</dbReference>
<gene>
    <name evidence="1" type="ORF">GCM10009433_05220</name>
</gene>
<protein>
    <submittedName>
        <fullName evidence="1">Uncharacterized protein</fullName>
    </submittedName>
</protein>
<organism evidence="1 2">
    <name type="scientific">Psychroflexus lacisalsi</name>
    <dbReference type="NCBI Taxonomy" id="503928"/>
    <lineage>
        <taxon>Bacteria</taxon>
        <taxon>Pseudomonadati</taxon>
        <taxon>Bacteroidota</taxon>
        <taxon>Flavobacteriia</taxon>
        <taxon>Flavobacteriales</taxon>
        <taxon>Flavobacteriaceae</taxon>
        <taxon>Psychroflexus</taxon>
    </lineage>
</organism>
<reference evidence="1 2" key="1">
    <citation type="journal article" date="2019" name="Int. J. Syst. Evol. Microbiol.">
        <title>The Global Catalogue of Microorganisms (GCM) 10K type strain sequencing project: providing services to taxonomists for standard genome sequencing and annotation.</title>
        <authorList>
            <consortium name="The Broad Institute Genomics Platform"/>
            <consortium name="The Broad Institute Genome Sequencing Center for Infectious Disease"/>
            <person name="Wu L."/>
            <person name="Ma J."/>
        </authorList>
    </citation>
    <scope>NUCLEOTIDE SEQUENCE [LARGE SCALE GENOMIC DNA]</scope>
    <source>
        <strain evidence="1 2">JCM 16231</strain>
    </source>
</reference>
<comment type="caution">
    <text evidence="1">The sequence shown here is derived from an EMBL/GenBank/DDBJ whole genome shotgun (WGS) entry which is preliminary data.</text>
</comment>